<feature type="compositionally biased region" description="Polar residues" evidence="1">
    <location>
        <begin position="432"/>
        <end position="448"/>
    </location>
</feature>
<gene>
    <name evidence="2" type="ORF">M6B38_351035</name>
</gene>
<feature type="region of interest" description="Disordered" evidence="1">
    <location>
        <begin position="28"/>
        <end position="129"/>
    </location>
</feature>
<feature type="region of interest" description="Disordered" evidence="1">
    <location>
        <begin position="529"/>
        <end position="611"/>
    </location>
</feature>
<feature type="compositionally biased region" description="Polar residues" evidence="1">
    <location>
        <begin position="331"/>
        <end position="342"/>
    </location>
</feature>
<feature type="compositionally biased region" description="Basic and acidic residues" evidence="1">
    <location>
        <begin position="376"/>
        <end position="396"/>
    </location>
</feature>
<evidence type="ECO:0000256" key="1">
    <source>
        <dbReference type="SAM" id="MobiDB-lite"/>
    </source>
</evidence>
<keyword evidence="3" id="KW-1185">Reference proteome</keyword>
<evidence type="ECO:0000313" key="2">
    <source>
        <dbReference type="EMBL" id="KAJ6830696.1"/>
    </source>
</evidence>
<dbReference type="Proteomes" id="UP001140949">
    <property type="component" value="Unassembled WGS sequence"/>
</dbReference>
<accession>A0AAX6GPK0</accession>
<name>A0AAX6GPK0_IRIPA</name>
<dbReference type="PANTHER" id="PTHR33671:SF2">
    <property type="entry name" value="N-METHYLTRANSFERASE, PUTATIVE (DUF688)-RELATED"/>
    <property type="match status" value="1"/>
</dbReference>
<feature type="compositionally biased region" description="Basic and acidic residues" evidence="1">
    <location>
        <begin position="101"/>
        <end position="111"/>
    </location>
</feature>
<reference evidence="2" key="2">
    <citation type="submission" date="2023-04" db="EMBL/GenBank/DDBJ databases">
        <authorList>
            <person name="Bruccoleri R.E."/>
            <person name="Oakeley E.J."/>
            <person name="Faust A.-M."/>
            <person name="Dessus-Babus S."/>
            <person name="Altorfer M."/>
            <person name="Burckhardt D."/>
            <person name="Oertli M."/>
            <person name="Naumann U."/>
            <person name="Petersen F."/>
            <person name="Wong J."/>
        </authorList>
    </citation>
    <scope>NUCLEOTIDE SEQUENCE</scope>
    <source>
        <strain evidence="2">GSM-AAB239-AS_SAM_17_03QT</strain>
        <tissue evidence="2">Leaf</tissue>
    </source>
</reference>
<feature type="compositionally biased region" description="Pro residues" evidence="1">
    <location>
        <begin position="77"/>
        <end position="95"/>
    </location>
</feature>
<dbReference type="Pfam" id="PF05097">
    <property type="entry name" value="DUF688"/>
    <property type="match status" value="1"/>
</dbReference>
<reference evidence="2" key="1">
    <citation type="journal article" date="2023" name="GigaByte">
        <title>Genome assembly of the bearded iris, Iris pallida Lam.</title>
        <authorList>
            <person name="Bruccoleri R.E."/>
            <person name="Oakeley E.J."/>
            <person name="Faust A.M.E."/>
            <person name="Altorfer M."/>
            <person name="Dessus-Babus S."/>
            <person name="Burckhardt D."/>
            <person name="Oertli M."/>
            <person name="Naumann U."/>
            <person name="Petersen F."/>
            <person name="Wong J."/>
        </authorList>
    </citation>
    <scope>NUCLEOTIDE SEQUENCE</scope>
    <source>
        <strain evidence="2">GSM-AAB239-AS_SAM_17_03QT</strain>
    </source>
</reference>
<evidence type="ECO:0000313" key="3">
    <source>
        <dbReference type="Proteomes" id="UP001140949"/>
    </source>
</evidence>
<feature type="compositionally biased region" description="Acidic residues" evidence="1">
    <location>
        <begin position="112"/>
        <end position="128"/>
    </location>
</feature>
<dbReference type="AlphaFoldDB" id="A0AAX6GPK0"/>
<comment type="caution">
    <text evidence="2">The sequence shown here is derived from an EMBL/GenBank/DDBJ whole genome shotgun (WGS) entry which is preliminary data.</text>
</comment>
<feature type="compositionally biased region" description="Basic and acidic residues" evidence="1">
    <location>
        <begin position="460"/>
        <end position="471"/>
    </location>
</feature>
<feature type="region of interest" description="Disordered" evidence="1">
    <location>
        <begin position="175"/>
        <end position="215"/>
    </location>
</feature>
<feature type="compositionally biased region" description="Basic and acidic residues" evidence="1">
    <location>
        <begin position="317"/>
        <end position="330"/>
    </location>
</feature>
<dbReference type="EMBL" id="JANAVB010017200">
    <property type="protein sequence ID" value="KAJ6830696.1"/>
    <property type="molecule type" value="Genomic_DNA"/>
</dbReference>
<feature type="region of interest" description="Disordered" evidence="1">
    <location>
        <begin position="311"/>
        <end position="397"/>
    </location>
</feature>
<dbReference type="PANTHER" id="PTHR33671">
    <property type="entry name" value="N-METHYLTRANSFERASE, PUTATIVE (DUF688)-RELATED"/>
    <property type="match status" value="1"/>
</dbReference>
<feature type="region of interest" description="Disordered" evidence="1">
    <location>
        <begin position="409"/>
        <end position="471"/>
    </location>
</feature>
<protein>
    <submittedName>
        <fullName evidence="2">Uncharacterized protein</fullName>
    </submittedName>
</protein>
<sequence>MLKNLMEEDNRLDLDAPLLSVRRFASEPDPYPYPTHNHRRPLPFYKSDLKSGPVRNPGVVPFLWERSPGHPIDPTRPAHPPAKPSLPPGRIPPRPVSVRTHRSELKPPEIQEKEEEEEEEEEEEDFSDALETLSRTESHFLNCSEPAAAEASGSFSTDPTVRDFMMGRFLPAAKAMATGSPHPSSKRPPTPARTEDLRAPRDRPPPVSYQQGAYGGMGNCSVDDDDEDCYSEYNHGQLSMKGCGLIPKFCLKSSFCLLNPVPGMKAPPGRRLGPRRMVDGGGERVRAMQHSSLGQEEHEYSWDAVYKHKLTQTNSPKGEDRSKITSESDHLTNGSDSQTADGSSPYRRSNCGGISPYRNEASQSPFHEGKGFLGVPKREEKSPKSDGSECFEKQGDDYWVITPSPGSLLGSGSMSPAAERTVHVDSEHMVETPNSKSSSIDASGNKGTFRSVDEDSELEVESKRIEDSSVQETCHEYALELDLSEIVEPELKERSACDVTDESYGFKHDDAAMPGKVVQVKSDADCVQSLLPPPLPSTPSESWLSRTLPSVSSKNPSAQSFLGIQVHQKKQALSASSNDLKPKATVKPPRVRGQTRFADMLEKPLSPRSEI</sequence>
<feature type="compositionally biased region" description="Basic and acidic residues" evidence="1">
    <location>
        <begin position="420"/>
        <end position="430"/>
    </location>
</feature>
<organism evidence="2 3">
    <name type="scientific">Iris pallida</name>
    <name type="common">Sweet iris</name>
    <dbReference type="NCBI Taxonomy" id="29817"/>
    <lineage>
        <taxon>Eukaryota</taxon>
        <taxon>Viridiplantae</taxon>
        <taxon>Streptophyta</taxon>
        <taxon>Embryophyta</taxon>
        <taxon>Tracheophyta</taxon>
        <taxon>Spermatophyta</taxon>
        <taxon>Magnoliopsida</taxon>
        <taxon>Liliopsida</taxon>
        <taxon>Asparagales</taxon>
        <taxon>Iridaceae</taxon>
        <taxon>Iridoideae</taxon>
        <taxon>Irideae</taxon>
        <taxon>Iris</taxon>
    </lineage>
</organism>
<dbReference type="InterPro" id="IPR007789">
    <property type="entry name" value="DUF688"/>
</dbReference>
<feature type="compositionally biased region" description="Basic and acidic residues" evidence="1">
    <location>
        <begin position="193"/>
        <end position="204"/>
    </location>
</feature>
<feature type="compositionally biased region" description="Polar residues" evidence="1">
    <location>
        <begin position="547"/>
        <end position="562"/>
    </location>
</feature>
<proteinExistence type="predicted"/>